<dbReference type="PROSITE" id="PS51820">
    <property type="entry name" value="PA14"/>
    <property type="match status" value="1"/>
</dbReference>
<proteinExistence type="inferred from homology"/>
<dbReference type="Pfam" id="PF05567">
    <property type="entry name" value="T4P_PilY1"/>
    <property type="match status" value="1"/>
</dbReference>
<keyword evidence="6" id="KW-0281">Fimbrium</keyword>
<comment type="caution">
    <text evidence="8">The sequence shown here is derived from an EMBL/GenBank/DDBJ whole genome shotgun (WGS) entry which is preliminary data.</text>
</comment>
<evidence type="ECO:0000256" key="5">
    <source>
        <dbReference type="ARBA" id="ARBA00022837"/>
    </source>
</evidence>
<evidence type="ECO:0000256" key="6">
    <source>
        <dbReference type="ARBA" id="ARBA00023263"/>
    </source>
</evidence>
<evidence type="ECO:0000313" key="8">
    <source>
        <dbReference type="EMBL" id="KDE39703.1"/>
    </source>
</evidence>
<dbReference type="Proteomes" id="UP000027318">
    <property type="component" value="Unassembled WGS sequence"/>
</dbReference>
<dbReference type="OrthoDB" id="7156875at2"/>
<dbReference type="RefSeq" id="WP_051632674.1">
    <property type="nucleotide sequence ID" value="NZ_JMSZ01000024.1"/>
</dbReference>
<evidence type="ECO:0000259" key="7">
    <source>
        <dbReference type="PROSITE" id="PS51820"/>
    </source>
</evidence>
<evidence type="ECO:0000256" key="2">
    <source>
        <dbReference type="ARBA" id="ARBA00008387"/>
    </source>
</evidence>
<dbReference type="GO" id="GO:0046872">
    <property type="term" value="F:metal ion binding"/>
    <property type="evidence" value="ECO:0007669"/>
    <property type="project" value="UniProtKB-KW"/>
</dbReference>
<comment type="similarity">
    <text evidence="2">Belongs to the PilY1 family.</text>
</comment>
<evidence type="ECO:0000313" key="9">
    <source>
        <dbReference type="Proteomes" id="UP000027318"/>
    </source>
</evidence>
<gene>
    <name evidence="8" type="ORF">ADINL_1743</name>
</gene>
<reference evidence="8 9" key="1">
    <citation type="journal article" date="2005" name="Int. J. Syst. Evol. Microbiol.">
        <title>Nitrincola lacisaponensis gen. nov., sp. nov., a novel alkaliphilic bacterium isolated from an alkaline, saline lake.</title>
        <authorList>
            <person name="Dimitriu P.A."/>
            <person name="Shukla S.K."/>
            <person name="Conradt J."/>
            <person name="Marquez M.C."/>
            <person name="Ventosa A."/>
            <person name="Maglia A."/>
            <person name="Peyton B.M."/>
            <person name="Pinkart H.C."/>
            <person name="Mormile M.R."/>
        </authorList>
    </citation>
    <scope>NUCLEOTIDE SEQUENCE [LARGE SCALE GENOMIC DNA]</scope>
    <source>
        <strain evidence="8 9">4CA</strain>
    </source>
</reference>
<dbReference type="SUPFAM" id="SSF56988">
    <property type="entry name" value="Anthrax protective antigen"/>
    <property type="match status" value="1"/>
</dbReference>
<dbReference type="Gene3D" id="3.90.182.10">
    <property type="entry name" value="Toxin - Anthrax Protective Antigen,domain 1"/>
    <property type="match status" value="1"/>
</dbReference>
<dbReference type="PATRIC" id="fig|267850.7.peg.1713"/>
<evidence type="ECO:0000256" key="1">
    <source>
        <dbReference type="ARBA" id="ARBA00004561"/>
    </source>
</evidence>
<dbReference type="InterPro" id="IPR008707">
    <property type="entry name" value="B-propeller_PilY1"/>
</dbReference>
<dbReference type="InterPro" id="IPR011047">
    <property type="entry name" value="Quinoprotein_ADH-like_sf"/>
</dbReference>
<accession>A0A063Y031</accession>
<dbReference type="SUPFAM" id="SSF50998">
    <property type="entry name" value="Quinoprotein alcohol dehydrogenase-like"/>
    <property type="match status" value="1"/>
</dbReference>
<keyword evidence="3" id="KW-1029">Fimbrium biogenesis</keyword>
<dbReference type="STRING" id="267850.ADINL_1743"/>
<dbReference type="EMBL" id="JMSZ01000024">
    <property type="protein sequence ID" value="KDE39703.1"/>
    <property type="molecule type" value="Genomic_DNA"/>
</dbReference>
<keyword evidence="5" id="KW-0106">Calcium</keyword>
<protein>
    <submittedName>
        <fullName evidence="8">Type IV fimbrial biogenesis protein PilY1</fullName>
    </submittedName>
</protein>
<keyword evidence="4" id="KW-0479">Metal-binding</keyword>
<dbReference type="InterPro" id="IPR037524">
    <property type="entry name" value="PA14/GLEYA"/>
</dbReference>
<feature type="domain" description="PA14" evidence="7">
    <location>
        <begin position="269"/>
        <end position="424"/>
    </location>
</feature>
<dbReference type="GO" id="GO:0009289">
    <property type="term" value="C:pilus"/>
    <property type="evidence" value="ECO:0007669"/>
    <property type="project" value="UniProtKB-SubCell"/>
</dbReference>
<evidence type="ECO:0000256" key="4">
    <source>
        <dbReference type="ARBA" id="ARBA00022723"/>
    </source>
</evidence>
<evidence type="ECO:0000256" key="3">
    <source>
        <dbReference type="ARBA" id="ARBA00022558"/>
    </source>
</evidence>
<comment type="subcellular location">
    <subcellularLocation>
        <location evidence="1">Fimbrium</location>
    </subcellularLocation>
</comment>
<sequence>MNISKTIKKLSIKTAFILITLISSSYAIASIDISQVPLSVRGEAVPPLNMIVMGRDHTLYYEAYNDASDLNGDGILNIGYEPDKVDYYGYFDSTLCYSYADNQFKASAEANNKQCTSGWSGDFLNYITTARIDALRKVLYGGNRVTDTAEKTVLERSYIPQDAHSWGKEYRSIEHDGYDIRKYTPLDLPASGTRHLFANTTLLKDDVLSPHRSANMEPLMRVLTNSRYRIWEWVAIERHVAGSRCIHGGNNNNPCVYGATTLPTSHANSHQDFLQMRQALEDFQCGSGHVSNGRIDTTGSNNNPFTAPSYCSHDYYLTNITGQFHAQQSGTYKFAVNGDDAVEFEINGTVVSYWYGGHGNKTGTAQQIGTALIAETNAHVGEINLTQGWHDFTFRHEEQTGGDNWQLLVMRPGQTSWEIVPSSLLRASESETNKAPIITTWSKNATIPASSMTDYIVRVEVCSSPYLEENCQQYPEGNYKPIGLLQEFGKNDQMLFGLITGSYTHPYNMRGGVLRKNIASISDEIVSATGVFTTTSGIIDTISKLRIVDFDAGGNFQYHGGWLTDKPMSDSDTKFPDWGNPVAEMLYESLRYFSGKTSPTTQFSPALDNKREKVTLRHHSGTNHMFLPAPDWEDPYEDRLWCTPAAQLVISDVNPSYDTTYIPGSYFNSSFSGDLPSGLNFNATSEANKVWNKEYGSSSLHFIGVSGSESDGVPSAKTVTGFGNIRGLSPAEPTKEGGYYSAAVTHYAYNNDLRSDLPNTQNINTFAVALASPLPKIEIPVDGKIVTIIPFGKSVGQDSTSWASRSFQPTNTIVDFFVEKFEPGHYIFRINFEDVEQGADHDMDAIVRYDIKVNDDNTITVILDSEYAAGGIIHHMGYVISGTTKDGVYLEVRDRATSAGNDPWFPMDTPPGFEIGDCSGATRPASCPDKPSLPLYASRTFTPSATSTATLLNDPLWYAAKYGSAGSENLSTGEASPNYFLVTNASNLKQQLTSAFEAILVLGEPSTTAAAVSSGSLRTGTLAYTAGFRPEDWSGQLKAFSLNTNGSVGSMVWDAESKLREMAQANVNRNIFTTRLVLNDEQWSQEPVEFDFNQLSDTQKGALNKDLSNNADGLGPQRVAWLRGNDSADSSFRSRQTASGVRLLGSIINSDPQFMGKSNLGYSLLNDPAAASYSNYRNSTNYKARPNVLFVGTNSGFVHAFNASADSTDGGKELFAYIPRELLEPESTTGSAAKVNRLMDIDYADNHQYMVDGTIATNDAYFQAPGETSAKWRTVAVGSMGAGGRSIFALDVSNPTNFTSADVLWEFQHPDLGYGVTHPQIGCISVTSGQSTSCRWVAVFSNGYNSASNRAMLFIVDLKDGTLIEKLDTGVGSASSPNGLSPVSISDWPANNLAINNVYAGDLQGNVWKFNLSVSQNQWKNNVNLVFSATDPDGVAQPITSQILIASKSNTSSSIMLLFGTGSYFRSSDTDTNYQVQTLYGLEQISSSTTILKNQLLKQEITWSDSANGYQSTSTNSIGATQIYKGWYLDLAIDGVSDGERVINKPTIVPGIRRDRVLFTSMAPAVDPCIGGVEGRYTDLMIGTGDRNLLSVFDLNQDGVIGDGDLIDGQVVSRLTGGSHTGESATIVSDEEGRAFTLEGGLEEGEELTEILGTGQQFGRQSWQQLR</sequence>
<name>A0A063Y031_9GAMM</name>
<organism evidence="8 9">
    <name type="scientific">Nitrincola lacisaponensis</name>
    <dbReference type="NCBI Taxonomy" id="267850"/>
    <lineage>
        <taxon>Bacteria</taxon>
        <taxon>Pseudomonadati</taxon>
        <taxon>Pseudomonadota</taxon>
        <taxon>Gammaproteobacteria</taxon>
        <taxon>Oceanospirillales</taxon>
        <taxon>Oceanospirillaceae</taxon>
        <taxon>Nitrincola</taxon>
    </lineage>
</organism>
<keyword evidence="9" id="KW-1185">Reference proteome</keyword>